<feature type="compositionally biased region" description="Basic and acidic residues" evidence="2">
    <location>
        <begin position="609"/>
        <end position="623"/>
    </location>
</feature>
<dbReference type="PANTHER" id="PTHR15665">
    <property type="entry name" value="ASTEROID PROTEIN"/>
    <property type="match status" value="1"/>
</dbReference>
<dbReference type="Pfam" id="PF12813">
    <property type="entry name" value="XPG_I_2"/>
    <property type="match status" value="1"/>
</dbReference>
<evidence type="ECO:0000313" key="4">
    <source>
        <dbReference type="EMBL" id="ORY65502.1"/>
    </source>
</evidence>
<dbReference type="InterPro" id="IPR029060">
    <property type="entry name" value="PIN-like_dom_sf"/>
</dbReference>
<evidence type="ECO:0000313" key="5">
    <source>
        <dbReference type="Proteomes" id="UP000193689"/>
    </source>
</evidence>
<sequence length="646" mass="71957">MGVQGLYTALKPFGVVTPLSGETVVIDGPGLVHRMWETSNKTQTNKMSSAITCHIPYASLGQTVIHWLDTLRANNVNVRKIYFDGYLPPRKWDTRRQRLIQSSRQMKNASFNTHVVHRPAQNPIVTTASDGSQQPAPGVRSLPKHPFLVPAVIEQLRQSPDWRSKVQVVPGEADAYCAQDVKKSGGIVMTSDSDLYIEDLGPTGAVVFFSGIYERHSDLEAMTGEKFSRTAFEEKNELTQCGGLPMVAYELSVNKLSMKEAIQHAKMGYAQTLGRESYQWFLEEHMSEEYIAADHPVLATLSNLDPRISEFVIQSLNIEVVQSEPVKTSQRGTPRGPEELSMFLPIMIEQHTRKSSWSMSESVRQLAYGLIQSSEPGRREQMIEYRTMDTLTGGRKLTIPPPYKVATLCDTLLATLEALSRDIETPGFRWIAFAVHQDMEWSIWEEKTPISSTLIQNAVRYAEGPEPDTVSWAVVHFVAQAQASLYSLRMLKQILAVVATLSPEKLTGPMQELREHLSTLPNIAEYPTVASVEQTLAQFGEAGGLFVVSALLGIPMQVLPKPPVTQTMGSRAQKATAKASNKRSLQDSKGQNEALKQKKARESPAQAKRSLEVSETRDEEIEKKKKPRRPLSLNPYALLSEAALEE</sequence>
<feature type="compositionally biased region" description="Polar residues" evidence="2">
    <location>
        <begin position="578"/>
        <end position="591"/>
    </location>
</feature>
<dbReference type="InterPro" id="IPR039436">
    <property type="entry name" value="Asteroid_dom"/>
</dbReference>
<dbReference type="PANTHER" id="PTHR15665:SF1">
    <property type="entry name" value="PROTEIN ASTEROID HOMOLOG 1"/>
    <property type="match status" value="1"/>
</dbReference>
<gene>
    <name evidence="4" type="ORF">BCR38DRAFT_432959</name>
</gene>
<dbReference type="SUPFAM" id="SSF88723">
    <property type="entry name" value="PIN domain-like"/>
    <property type="match status" value="1"/>
</dbReference>
<feature type="domain" description="Asteroid" evidence="3">
    <location>
        <begin position="145"/>
        <end position="390"/>
    </location>
</feature>
<dbReference type="AlphaFoldDB" id="A0A1Y2E1U9"/>
<proteinExistence type="inferred from homology"/>
<dbReference type="OrthoDB" id="5297549at2759"/>
<dbReference type="EMBL" id="MCFJ01000006">
    <property type="protein sequence ID" value="ORY65502.1"/>
    <property type="molecule type" value="Genomic_DNA"/>
</dbReference>
<dbReference type="RefSeq" id="XP_040716654.1">
    <property type="nucleotide sequence ID" value="XM_040860222.1"/>
</dbReference>
<organism evidence="4 5">
    <name type="scientific">Pseudomassariella vexata</name>
    <dbReference type="NCBI Taxonomy" id="1141098"/>
    <lineage>
        <taxon>Eukaryota</taxon>
        <taxon>Fungi</taxon>
        <taxon>Dikarya</taxon>
        <taxon>Ascomycota</taxon>
        <taxon>Pezizomycotina</taxon>
        <taxon>Sordariomycetes</taxon>
        <taxon>Xylariomycetidae</taxon>
        <taxon>Amphisphaeriales</taxon>
        <taxon>Pseudomassariaceae</taxon>
        <taxon>Pseudomassariella</taxon>
    </lineage>
</organism>
<comment type="caution">
    <text evidence="4">The sequence shown here is derived from an EMBL/GenBank/DDBJ whole genome shotgun (WGS) entry which is preliminary data.</text>
</comment>
<protein>
    <submittedName>
        <fullName evidence="4">XPG domain containing-domain-containing protein</fullName>
    </submittedName>
</protein>
<dbReference type="InParanoid" id="A0A1Y2E1U9"/>
<dbReference type="Gene3D" id="3.40.50.1010">
    <property type="entry name" value="5'-nuclease"/>
    <property type="match status" value="1"/>
</dbReference>
<evidence type="ECO:0000256" key="2">
    <source>
        <dbReference type="SAM" id="MobiDB-lite"/>
    </source>
</evidence>
<dbReference type="Proteomes" id="UP000193689">
    <property type="component" value="Unassembled WGS sequence"/>
</dbReference>
<keyword evidence="5" id="KW-1185">Reference proteome</keyword>
<comment type="similarity">
    <text evidence="1">Belongs to the asteroid family.</text>
</comment>
<dbReference type="GeneID" id="63776434"/>
<evidence type="ECO:0000259" key="3">
    <source>
        <dbReference type="Pfam" id="PF12813"/>
    </source>
</evidence>
<reference evidence="4 5" key="1">
    <citation type="submission" date="2016-07" db="EMBL/GenBank/DDBJ databases">
        <title>Pervasive Adenine N6-methylation of Active Genes in Fungi.</title>
        <authorList>
            <consortium name="DOE Joint Genome Institute"/>
            <person name="Mondo S.J."/>
            <person name="Dannebaum R.O."/>
            <person name="Kuo R.C."/>
            <person name="Labutti K."/>
            <person name="Haridas S."/>
            <person name="Kuo A."/>
            <person name="Salamov A."/>
            <person name="Ahrendt S.R."/>
            <person name="Lipzen A."/>
            <person name="Sullivan W."/>
            <person name="Andreopoulos W.B."/>
            <person name="Clum A."/>
            <person name="Lindquist E."/>
            <person name="Daum C."/>
            <person name="Ramamoorthy G.K."/>
            <person name="Gryganskyi A."/>
            <person name="Culley D."/>
            <person name="Magnuson J.K."/>
            <person name="James T.Y."/>
            <person name="O'Malley M.A."/>
            <person name="Stajich J.E."/>
            <person name="Spatafora J.W."/>
            <person name="Visel A."/>
            <person name="Grigoriev I.V."/>
        </authorList>
    </citation>
    <scope>NUCLEOTIDE SEQUENCE [LARGE SCALE GENOMIC DNA]</scope>
    <source>
        <strain evidence="4 5">CBS 129021</strain>
    </source>
</reference>
<evidence type="ECO:0000256" key="1">
    <source>
        <dbReference type="ARBA" id="ARBA00007398"/>
    </source>
</evidence>
<feature type="region of interest" description="Disordered" evidence="2">
    <location>
        <begin position="573"/>
        <end position="646"/>
    </location>
</feature>
<name>A0A1Y2E1U9_9PEZI</name>
<accession>A0A1Y2E1U9</accession>
<dbReference type="InterPro" id="IPR026832">
    <property type="entry name" value="Asteroid"/>
</dbReference>
<dbReference type="STRING" id="1141098.A0A1Y2E1U9"/>